<evidence type="ECO:0000313" key="4">
    <source>
        <dbReference type="Proteomes" id="UP000007015"/>
    </source>
</evidence>
<keyword evidence="4" id="KW-1185">Reference proteome</keyword>
<organism evidence="3 4">
    <name type="scientific">Oryza sativa subsp. indica</name>
    <name type="common">Rice</name>
    <dbReference type="NCBI Taxonomy" id="39946"/>
    <lineage>
        <taxon>Eukaryota</taxon>
        <taxon>Viridiplantae</taxon>
        <taxon>Streptophyta</taxon>
        <taxon>Embryophyta</taxon>
        <taxon>Tracheophyta</taxon>
        <taxon>Spermatophyta</taxon>
        <taxon>Magnoliopsida</taxon>
        <taxon>Liliopsida</taxon>
        <taxon>Poales</taxon>
        <taxon>Poaceae</taxon>
        <taxon>BOP clade</taxon>
        <taxon>Oryzoideae</taxon>
        <taxon>Oryzeae</taxon>
        <taxon>Oryzinae</taxon>
        <taxon>Oryza</taxon>
        <taxon>Oryza sativa</taxon>
    </lineage>
</organism>
<dbReference type="Gramene" id="BGIOSGA008172-TA">
    <property type="protein sequence ID" value="BGIOSGA008172-PA"/>
    <property type="gene ID" value="BGIOSGA008172"/>
</dbReference>
<sequence length="242" mass="25366">MTTAAIRRHEVGEEQIGRRHGAQIPKRGPTDREETVASVCPSAGTTGTAAAAAPAAAAVIFSLRRRAGPEDQHDHWTSTAAAARPVPLVALGAGDLLRPVVVQLAVAATSLRVELLAGHHFRMSSSSKLIDCCQARQGTKAARPECIRWQKQGSYTEADIYGQAASNLVAGSNLEGTVQSILEMGGGAWDRDTVMRALGAAYNNPERAVEYLYTGLPEQAEASAVVQALSVPAAVQAFPTSG</sequence>
<protein>
    <recommendedName>
        <fullName evidence="2">UBA domain-containing protein</fullName>
    </recommendedName>
</protein>
<dbReference type="AlphaFoldDB" id="B8AHI3"/>
<dbReference type="EMBL" id="CM000127">
    <property type="protein sequence ID" value="EEC73129.1"/>
    <property type="molecule type" value="Genomic_DNA"/>
</dbReference>
<dbReference type="GO" id="GO:0005654">
    <property type="term" value="C:nucleoplasm"/>
    <property type="evidence" value="ECO:0007669"/>
    <property type="project" value="TreeGrafter"/>
</dbReference>
<dbReference type="PROSITE" id="PS50030">
    <property type="entry name" value="UBA"/>
    <property type="match status" value="1"/>
</dbReference>
<name>B8AHI3_ORYSI</name>
<feature type="region of interest" description="Disordered" evidence="1">
    <location>
        <begin position="1"/>
        <end position="33"/>
    </location>
</feature>
<dbReference type="GO" id="GO:0005829">
    <property type="term" value="C:cytosol"/>
    <property type="evidence" value="ECO:0007669"/>
    <property type="project" value="TreeGrafter"/>
</dbReference>
<dbReference type="GO" id="GO:0070628">
    <property type="term" value="F:proteasome binding"/>
    <property type="evidence" value="ECO:0007669"/>
    <property type="project" value="TreeGrafter"/>
</dbReference>
<gene>
    <name evidence="3" type="ORF">OsI_07141</name>
</gene>
<dbReference type="PANTHER" id="PTHR10621">
    <property type="entry name" value="UV EXCISION REPAIR PROTEIN RAD23"/>
    <property type="match status" value="1"/>
</dbReference>
<dbReference type="STRING" id="39946.B8AHI3"/>
<dbReference type="PANTHER" id="PTHR10621:SF7">
    <property type="entry name" value="UBIQUITIN RECEPTOR RAD23"/>
    <property type="match status" value="1"/>
</dbReference>
<evidence type="ECO:0000313" key="3">
    <source>
        <dbReference type="EMBL" id="EEC73129.1"/>
    </source>
</evidence>
<dbReference type="GO" id="GO:0031593">
    <property type="term" value="F:polyubiquitin modification-dependent protein binding"/>
    <property type="evidence" value="ECO:0007669"/>
    <property type="project" value="TreeGrafter"/>
</dbReference>
<proteinExistence type="predicted"/>
<dbReference type="FunFam" id="1.10.8.10:FF:000003">
    <property type="entry name" value="UV excision repair protein RAD23 homolog"/>
    <property type="match status" value="1"/>
</dbReference>
<dbReference type="Pfam" id="PF00627">
    <property type="entry name" value="UBA"/>
    <property type="match status" value="1"/>
</dbReference>
<dbReference type="InterPro" id="IPR015940">
    <property type="entry name" value="UBA"/>
</dbReference>
<dbReference type="SUPFAM" id="SSF46934">
    <property type="entry name" value="UBA-like"/>
    <property type="match status" value="1"/>
</dbReference>
<dbReference type="GO" id="GO:0043161">
    <property type="term" value="P:proteasome-mediated ubiquitin-dependent protein catabolic process"/>
    <property type="evidence" value="ECO:0007669"/>
    <property type="project" value="TreeGrafter"/>
</dbReference>
<evidence type="ECO:0000256" key="1">
    <source>
        <dbReference type="SAM" id="MobiDB-lite"/>
    </source>
</evidence>
<dbReference type="GO" id="GO:0043130">
    <property type="term" value="F:ubiquitin binding"/>
    <property type="evidence" value="ECO:0007669"/>
    <property type="project" value="TreeGrafter"/>
</dbReference>
<feature type="domain" description="UBA" evidence="2">
    <location>
        <begin position="172"/>
        <end position="215"/>
    </location>
</feature>
<dbReference type="InterPro" id="IPR009060">
    <property type="entry name" value="UBA-like_sf"/>
</dbReference>
<reference evidence="3 4" key="1">
    <citation type="journal article" date="2005" name="PLoS Biol.">
        <title>The genomes of Oryza sativa: a history of duplications.</title>
        <authorList>
            <person name="Yu J."/>
            <person name="Wang J."/>
            <person name="Lin W."/>
            <person name="Li S."/>
            <person name="Li H."/>
            <person name="Zhou J."/>
            <person name="Ni P."/>
            <person name="Dong W."/>
            <person name="Hu S."/>
            <person name="Zeng C."/>
            <person name="Zhang J."/>
            <person name="Zhang Y."/>
            <person name="Li R."/>
            <person name="Xu Z."/>
            <person name="Li S."/>
            <person name="Li X."/>
            <person name="Zheng H."/>
            <person name="Cong L."/>
            <person name="Lin L."/>
            <person name="Yin J."/>
            <person name="Geng J."/>
            <person name="Li G."/>
            <person name="Shi J."/>
            <person name="Liu J."/>
            <person name="Lv H."/>
            <person name="Li J."/>
            <person name="Wang J."/>
            <person name="Deng Y."/>
            <person name="Ran L."/>
            <person name="Shi X."/>
            <person name="Wang X."/>
            <person name="Wu Q."/>
            <person name="Li C."/>
            <person name="Ren X."/>
            <person name="Wang J."/>
            <person name="Wang X."/>
            <person name="Li D."/>
            <person name="Liu D."/>
            <person name="Zhang X."/>
            <person name="Ji Z."/>
            <person name="Zhao W."/>
            <person name="Sun Y."/>
            <person name="Zhang Z."/>
            <person name="Bao J."/>
            <person name="Han Y."/>
            <person name="Dong L."/>
            <person name="Ji J."/>
            <person name="Chen P."/>
            <person name="Wu S."/>
            <person name="Liu J."/>
            <person name="Xiao Y."/>
            <person name="Bu D."/>
            <person name="Tan J."/>
            <person name="Yang L."/>
            <person name="Ye C."/>
            <person name="Zhang J."/>
            <person name="Xu J."/>
            <person name="Zhou Y."/>
            <person name="Yu Y."/>
            <person name="Zhang B."/>
            <person name="Zhuang S."/>
            <person name="Wei H."/>
            <person name="Liu B."/>
            <person name="Lei M."/>
            <person name="Yu H."/>
            <person name="Li Y."/>
            <person name="Xu H."/>
            <person name="Wei S."/>
            <person name="He X."/>
            <person name="Fang L."/>
            <person name="Zhang Z."/>
            <person name="Zhang Y."/>
            <person name="Huang X."/>
            <person name="Su Z."/>
            <person name="Tong W."/>
            <person name="Li J."/>
            <person name="Tong Z."/>
            <person name="Li S."/>
            <person name="Ye J."/>
            <person name="Wang L."/>
            <person name="Fang L."/>
            <person name="Lei T."/>
            <person name="Chen C."/>
            <person name="Chen H."/>
            <person name="Xu Z."/>
            <person name="Li H."/>
            <person name="Huang H."/>
            <person name="Zhang F."/>
            <person name="Xu H."/>
            <person name="Li N."/>
            <person name="Zhao C."/>
            <person name="Li S."/>
            <person name="Dong L."/>
            <person name="Huang Y."/>
            <person name="Li L."/>
            <person name="Xi Y."/>
            <person name="Qi Q."/>
            <person name="Li W."/>
            <person name="Zhang B."/>
            <person name="Hu W."/>
            <person name="Zhang Y."/>
            <person name="Tian X."/>
            <person name="Jiao Y."/>
            <person name="Liang X."/>
            <person name="Jin J."/>
            <person name="Gao L."/>
            <person name="Zheng W."/>
            <person name="Hao B."/>
            <person name="Liu S."/>
            <person name="Wang W."/>
            <person name="Yuan L."/>
            <person name="Cao M."/>
            <person name="McDermott J."/>
            <person name="Samudrala R."/>
            <person name="Wang J."/>
            <person name="Wong G.K."/>
            <person name="Yang H."/>
        </authorList>
    </citation>
    <scope>NUCLEOTIDE SEQUENCE [LARGE SCALE GENOMIC DNA]</scope>
    <source>
        <strain evidence="4">cv. 93-11</strain>
    </source>
</reference>
<dbReference type="HOGENOM" id="CLU_1273976_0_0_1"/>
<dbReference type="Proteomes" id="UP000007015">
    <property type="component" value="Chromosome 2"/>
</dbReference>
<dbReference type="Gene3D" id="1.10.8.10">
    <property type="entry name" value="DNA helicase RuvA subunit, C-terminal domain"/>
    <property type="match status" value="1"/>
</dbReference>
<feature type="compositionally biased region" description="Basic and acidic residues" evidence="1">
    <location>
        <begin position="7"/>
        <end position="17"/>
    </location>
</feature>
<accession>B8AHI3</accession>
<evidence type="ECO:0000259" key="2">
    <source>
        <dbReference type="PROSITE" id="PS50030"/>
    </source>
</evidence>